<reference evidence="1" key="1">
    <citation type="submission" date="2014-11" db="EMBL/GenBank/DDBJ databases">
        <authorList>
            <person name="Amaro Gonzalez C."/>
        </authorList>
    </citation>
    <scope>NUCLEOTIDE SEQUENCE</scope>
</reference>
<accession>A0A0E9UAN9</accession>
<organism evidence="1">
    <name type="scientific">Anguilla anguilla</name>
    <name type="common">European freshwater eel</name>
    <name type="synonym">Muraena anguilla</name>
    <dbReference type="NCBI Taxonomy" id="7936"/>
    <lineage>
        <taxon>Eukaryota</taxon>
        <taxon>Metazoa</taxon>
        <taxon>Chordata</taxon>
        <taxon>Craniata</taxon>
        <taxon>Vertebrata</taxon>
        <taxon>Euteleostomi</taxon>
        <taxon>Actinopterygii</taxon>
        <taxon>Neopterygii</taxon>
        <taxon>Teleostei</taxon>
        <taxon>Anguilliformes</taxon>
        <taxon>Anguillidae</taxon>
        <taxon>Anguilla</taxon>
    </lineage>
</organism>
<protein>
    <submittedName>
        <fullName evidence="1">Uncharacterized protein</fullName>
    </submittedName>
</protein>
<dbReference type="AlphaFoldDB" id="A0A0E9UAN9"/>
<reference evidence="1" key="2">
    <citation type="journal article" date="2015" name="Fish Shellfish Immunol.">
        <title>Early steps in the European eel (Anguilla anguilla)-Vibrio vulnificus interaction in the gills: Role of the RtxA13 toxin.</title>
        <authorList>
            <person name="Callol A."/>
            <person name="Pajuelo D."/>
            <person name="Ebbesson L."/>
            <person name="Teles M."/>
            <person name="MacKenzie S."/>
            <person name="Amaro C."/>
        </authorList>
    </citation>
    <scope>NUCLEOTIDE SEQUENCE</scope>
</reference>
<evidence type="ECO:0000313" key="1">
    <source>
        <dbReference type="EMBL" id="JAH62901.1"/>
    </source>
</evidence>
<sequence length="31" mass="3692">MHECMLIFMLCRCNLYLILNFRVKVDLKSGS</sequence>
<proteinExistence type="predicted"/>
<dbReference type="EMBL" id="GBXM01045676">
    <property type="protein sequence ID" value="JAH62901.1"/>
    <property type="molecule type" value="Transcribed_RNA"/>
</dbReference>
<name>A0A0E9UAN9_ANGAN</name>